<protein>
    <submittedName>
        <fullName evidence="1">Uncharacterized protein</fullName>
    </submittedName>
</protein>
<accession>A0ABW5D262</accession>
<organism evidence="1 2">
    <name type="scientific">Pontibacter ruber</name>
    <dbReference type="NCBI Taxonomy" id="1343895"/>
    <lineage>
        <taxon>Bacteria</taxon>
        <taxon>Pseudomonadati</taxon>
        <taxon>Bacteroidota</taxon>
        <taxon>Cytophagia</taxon>
        <taxon>Cytophagales</taxon>
        <taxon>Hymenobacteraceae</taxon>
        <taxon>Pontibacter</taxon>
    </lineage>
</organism>
<evidence type="ECO:0000313" key="2">
    <source>
        <dbReference type="Proteomes" id="UP001597374"/>
    </source>
</evidence>
<comment type="caution">
    <text evidence="1">The sequence shown here is derived from an EMBL/GenBank/DDBJ whole genome shotgun (WGS) entry which is preliminary data.</text>
</comment>
<dbReference type="RefSeq" id="WP_250430580.1">
    <property type="nucleotide sequence ID" value="NZ_JALPRR010000003.1"/>
</dbReference>
<dbReference type="Proteomes" id="UP001597374">
    <property type="component" value="Unassembled WGS sequence"/>
</dbReference>
<dbReference type="EMBL" id="JBHUIM010000002">
    <property type="protein sequence ID" value="MFD2247589.1"/>
    <property type="molecule type" value="Genomic_DNA"/>
</dbReference>
<evidence type="ECO:0000313" key="1">
    <source>
        <dbReference type="EMBL" id="MFD2247589.1"/>
    </source>
</evidence>
<sequence>MIDLHFTSGTSYGSGNLPAVKPMLRTMKAILYGTATTAVKPAKKARQAQHKPQR</sequence>
<proteinExistence type="predicted"/>
<reference evidence="2" key="1">
    <citation type="journal article" date="2019" name="Int. J. Syst. Evol. Microbiol.">
        <title>The Global Catalogue of Microorganisms (GCM) 10K type strain sequencing project: providing services to taxonomists for standard genome sequencing and annotation.</title>
        <authorList>
            <consortium name="The Broad Institute Genomics Platform"/>
            <consortium name="The Broad Institute Genome Sequencing Center for Infectious Disease"/>
            <person name="Wu L."/>
            <person name="Ma J."/>
        </authorList>
    </citation>
    <scope>NUCLEOTIDE SEQUENCE [LARGE SCALE GENOMIC DNA]</scope>
    <source>
        <strain evidence="2">CGMCC 4.1782</strain>
    </source>
</reference>
<gene>
    <name evidence="1" type="ORF">ACFSKP_15080</name>
</gene>
<name>A0ABW5D262_9BACT</name>
<keyword evidence="2" id="KW-1185">Reference proteome</keyword>